<name>A0AAV4CIZ4_9GAST</name>
<proteinExistence type="predicted"/>
<dbReference type="Pfam" id="PF17789">
    <property type="entry name" value="MG4"/>
    <property type="match status" value="1"/>
</dbReference>
<evidence type="ECO:0000259" key="1">
    <source>
        <dbReference type="Pfam" id="PF17789"/>
    </source>
</evidence>
<dbReference type="PANTHER" id="PTHR11412:SF171">
    <property type="entry name" value="PREGNANCY ZONE PROTEIN-LIKE PROTEIN"/>
    <property type="match status" value="1"/>
</dbReference>
<dbReference type="AlphaFoldDB" id="A0AAV4CIZ4"/>
<feature type="domain" description="Macroglobulin" evidence="1">
    <location>
        <begin position="63"/>
        <end position="128"/>
    </location>
</feature>
<comment type="caution">
    <text evidence="2">The sequence shown here is derived from an EMBL/GenBank/DDBJ whole genome shotgun (WGS) entry which is preliminary data.</text>
</comment>
<evidence type="ECO:0000313" key="2">
    <source>
        <dbReference type="EMBL" id="GFO32856.1"/>
    </source>
</evidence>
<dbReference type="InterPro" id="IPR013783">
    <property type="entry name" value="Ig-like_fold"/>
</dbReference>
<dbReference type="InterPro" id="IPR050473">
    <property type="entry name" value="A2M/Complement_sys"/>
</dbReference>
<accession>A0AAV4CIZ4</accession>
<dbReference type="Proteomes" id="UP000735302">
    <property type="component" value="Unassembled WGS sequence"/>
</dbReference>
<gene>
    <name evidence="2" type="ORF">PoB_005936100</name>
</gene>
<evidence type="ECO:0000313" key="3">
    <source>
        <dbReference type="Proteomes" id="UP000735302"/>
    </source>
</evidence>
<keyword evidence="3" id="KW-1185">Reference proteome</keyword>
<dbReference type="EMBL" id="BLXT01006687">
    <property type="protein sequence ID" value="GFO32856.1"/>
    <property type="molecule type" value="Genomic_DNA"/>
</dbReference>
<reference evidence="2 3" key="1">
    <citation type="journal article" date="2021" name="Elife">
        <title>Chloroplast acquisition without the gene transfer in kleptoplastic sea slugs, Plakobranchus ocellatus.</title>
        <authorList>
            <person name="Maeda T."/>
            <person name="Takahashi S."/>
            <person name="Yoshida T."/>
            <person name="Shimamura S."/>
            <person name="Takaki Y."/>
            <person name="Nagai Y."/>
            <person name="Toyoda A."/>
            <person name="Suzuki Y."/>
            <person name="Arimoto A."/>
            <person name="Ishii H."/>
            <person name="Satoh N."/>
            <person name="Nishiyama T."/>
            <person name="Hasebe M."/>
            <person name="Maruyama T."/>
            <person name="Minagawa J."/>
            <person name="Obokata J."/>
            <person name="Shigenobu S."/>
        </authorList>
    </citation>
    <scope>NUCLEOTIDE SEQUENCE [LARGE SCALE GENOMIC DNA]</scope>
</reference>
<sequence>MLQIDGCYNFSVDTKVWTDAFFPCKGFTQAYVTEDETGVTVYQNYTGPKEVRDRRKCRFDAYTNRYFKPGLPYYGKVIVTKPDGSPASGEAVEVIADSRQQSLRFKRTFTTDKSGKAKFALCRSFTAATKGLKISAGILNTDFCNRPVSTNTKISNFMESPSFFWEDTVGENSRSSAL</sequence>
<dbReference type="Gene3D" id="2.60.40.10">
    <property type="entry name" value="Immunoglobulins"/>
    <property type="match status" value="1"/>
</dbReference>
<protein>
    <submittedName>
        <fullName evidence="2">Alpha-2-macroglobulin-like protein</fullName>
    </submittedName>
</protein>
<dbReference type="InterPro" id="IPR040839">
    <property type="entry name" value="MG4"/>
</dbReference>
<organism evidence="2 3">
    <name type="scientific">Plakobranchus ocellatus</name>
    <dbReference type="NCBI Taxonomy" id="259542"/>
    <lineage>
        <taxon>Eukaryota</taxon>
        <taxon>Metazoa</taxon>
        <taxon>Spiralia</taxon>
        <taxon>Lophotrochozoa</taxon>
        <taxon>Mollusca</taxon>
        <taxon>Gastropoda</taxon>
        <taxon>Heterobranchia</taxon>
        <taxon>Euthyneura</taxon>
        <taxon>Panpulmonata</taxon>
        <taxon>Sacoglossa</taxon>
        <taxon>Placobranchoidea</taxon>
        <taxon>Plakobranchidae</taxon>
        <taxon>Plakobranchus</taxon>
    </lineage>
</organism>
<dbReference type="PANTHER" id="PTHR11412">
    <property type="entry name" value="MACROGLOBULIN / COMPLEMENT"/>
    <property type="match status" value="1"/>
</dbReference>